<gene>
    <name evidence="1" type="ORF">ACFQ5T_00690</name>
</gene>
<accession>A0ABW4GZY5</accession>
<reference evidence="2" key="1">
    <citation type="journal article" date="2019" name="Int. J. Syst. Evol. Microbiol.">
        <title>The Global Catalogue of Microorganisms (GCM) 10K type strain sequencing project: providing services to taxonomists for standard genome sequencing and annotation.</title>
        <authorList>
            <consortium name="The Broad Institute Genomics Platform"/>
            <consortium name="The Broad Institute Genome Sequencing Center for Infectious Disease"/>
            <person name="Wu L."/>
            <person name="Ma J."/>
        </authorList>
    </citation>
    <scope>NUCLEOTIDE SEQUENCE [LARGE SCALE GENOMIC DNA]</scope>
    <source>
        <strain evidence="2">CCM 8906</strain>
    </source>
</reference>
<protein>
    <submittedName>
        <fullName evidence="1">Uncharacterized protein</fullName>
    </submittedName>
</protein>
<dbReference type="Proteomes" id="UP001597195">
    <property type="component" value="Unassembled WGS sequence"/>
</dbReference>
<evidence type="ECO:0000313" key="1">
    <source>
        <dbReference type="EMBL" id="MFD1548207.1"/>
    </source>
</evidence>
<comment type="caution">
    <text evidence="1">The sequence shown here is derived from an EMBL/GenBank/DDBJ whole genome shotgun (WGS) entry which is preliminary data.</text>
</comment>
<sequence>MFDSLFAMPSFIRGAARVLDLGATTDEYNTSDNEREADTNALHSDWKAVGNDMFGALDGYKAREPKRR</sequence>
<dbReference type="RefSeq" id="WP_125701856.1">
    <property type="nucleotide sequence ID" value="NZ_JBHTOM010000001.1"/>
</dbReference>
<name>A0ABW4GZY5_9LACO</name>
<keyword evidence="2" id="KW-1185">Reference proteome</keyword>
<proteinExistence type="predicted"/>
<organism evidence="1 2">
    <name type="scientific">Levilactobacillus fuyuanensis</name>
    <dbReference type="NCBI Taxonomy" id="2486022"/>
    <lineage>
        <taxon>Bacteria</taxon>
        <taxon>Bacillati</taxon>
        <taxon>Bacillota</taxon>
        <taxon>Bacilli</taxon>
        <taxon>Lactobacillales</taxon>
        <taxon>Lactobacillaceae</taxon>
        <taxon>Levilactobacillus</taxon>
    </lineage>
</organism>
<dbReference type="EMBL" id="JBHTOM010000001">
    <property type="protein sequence ID" value="MFD1548207.1"/>
    <property type="molecule type" value="Genomic_DNA"/>
</dbReference>
<evidence type="ECO:0000313" key="2">
    <source>
        <dbReference type="Proteomes" id="UP001597195"/>
    </source>
</evidence>